<protein>
    <submittedName>
        <fullName evidence="2">Uncharacterized protein</fullName>
    </submittedName>
</protein>
<gene>
    <name evidence="2" type="ORF">SAMN05216197_11338</name>
</gene>
<accession>A0A1I0EC75</accession>
<organism evidence="2 3">
    <name type="scientific">Pseudomonas graminis</name>
    <dbReference type="NCBI Taxonomy" id="158627"/>
    <lineage>
        <taxon>Bacteria</taxon>
        <taxon>Pseudomonadati</taxon>
        <taxon>Pseudomonadota</taxon>
        <taxon>Gammaproteobacteria</taxon>
        <taxon>Pseudomonadales</taxon>
        <taxon>Pseudomonadaceae</taxon>
        <taxon>Pseudomonas</taxon>
    </lineage>
</organism>
<dbReference type="RefSeq" id="WP_074889153.1">
    <property type="nucleotide sequence ID" value="NZ_FOHW01000013.1"/>
</dbReference>
<name>A0A1I0EC75_9PSED</name>
<dbReference type="OrthoDB" id="9985798at2"/>
<evidence type="ECO:0000313" key="2">
    <source>
        <dbReference type="EMBL" id="SET42802.1"/>
    </source>
</evidence>
<proteinExistence type="predicted"/>
<dbReference type="AlphaFoldDB" id="A0A1I0EC75"/>
<reference evidence="2 3" key="1">
    <citation type="submission" date="2016-10" db="EMBL/GenBank/DDBJ databases">
        <authorList>
            <person name="de Groot N.N."/>
        </authorList>
    </citation>
    <scope>NUCLEOTIDE SEQUENCE [LARGE SCALE GENOMIC DNA]</scope>
    <source>
        <strain evidence="2 3">DSM 11363</strain>
    </source>
</reference>
<evidence type="ECO:0000313" key="3">
    <source>
        <dbReference type="Proteomes" id="UP000182332"/>
    </source>
</evidence>
<dbReference type="EMBL" id="FOHW01000013">
    <property type="protein sequence ID" value="SET42802.1"/>
    <property type="molecule type" value="Genomic_DNA"/>
</dbReference>
<dbReference type="Proteomes" id="UP000182332">
    <property type="component" value="Unassembled WGS sequence"/>
</dbReference>
<feature type="region of interest" description="Disordered" evidence="1">
    <location>
        <begin position="1"/>
        <end position="20"/>
    </location>
</feature>
<sequence>MSAKDKTQHSYNKPYVTGKSPNDVIERDDTFTVEVVTDQIQIYKYLLCLIYDNGRPASADPVLIAPEKPVGPQEPIKSGLVKLRPDVEAGKVTAYYSFIHNTKDAEDAEKKFNKLIAEGMDLRTFIPENSFEGDSYIVNQRA</sequence>
<evidence type="ECO:0000256" key="1">
    <source>
        <dbReference type="SAM" id="MobiDB-lite"/>
    </source>
</evidence>